<evidence type="ECO:0000313" key="5">
    <source>
        <dbReference type="Proteomes" id="UP001433071"/>
    </source>
</evidence>
<dbReference type="InterPro" id="IPR003715">
    <property type="entry name" value="Poly_export_N"/>
</dbReference>
<protein>
    <submittedName>
        <fullName evidence="4">Polysaccharide biosynthesis/export family protein</fullName>
    </submittedName>
</protein>
<comment type="caution">
    <text evidence="4">The sequence shown here is derived from an EMBL/GenBank/DDBJ whole genome shotgun (WGS) entry which is preliminary data.</text>
</comment>
<sequence length="521" mass="55606">MDHVERSQSTSLHRPFPSVERQPFCSPRRIWDRRPALPSLVSLCLVLLLAVPAWSQSAADDTLGPGDRIELRVWRWTALRDGAVEGLRLNRSFNIDATGGLDLPNIGRVAAAGLRTDELARLIADCLQARSGQAERPDTSVQRVARPAMETTASTTGERAAPEQPVLEQPVPEPPSVSAPSGGSPAPGQGNIDSERGTATASALEPQVSAEVALKAAGVLEQAAQGLLGGHEEEALRRELAAARAELDLMQRNAREKSAKAYASGDEAVRQGKALKEQQQKAEALALDLQVARRVIDGFKAEADAWESEKAAMLRAHQATHASQAAAELAIAEERRKAGLLERQLASSRQTIDALKTAAAEATAGQAGAVKDRQTAEAALKQVGDALAAERRRADAAARDLDLALKERDASRDAAAILGAALEQERERSTGLARTLSAVRKAIDDAKAERRTVGMKRVPNAQRAGAYLGSLPERSLSDRPAPAHKPDKQKVRLQKAPRADLVATIALPASLLPTRPPKLDP</sequence>
<feature type="compositionally biased region" description="Low complexity" evidence="2">
    <location>
        <begin position="178"/>
        <end position="190"/>
    </location>
</feature>
<keyword evidence="5" id="KW-1185">Reference proteome</keyword>
<dbReference type="EMBL" id="JAMYQB010000013">
    <property type="protein sequence ID" value="MER9405744.1"/>
    <property type="molecule type" value="Genomic_DNA"/>
</dbReference>
<evidence type="ECO:0000259" key="3">
    <source>
        <dbReference type="Pfam" id="PF02563"/>
    </source>
</evidence>
<feature type="coiled-coil region" evidence="1">
    <location>
        <begin position="233"/>
        <end position="309"/>
    </location>
</feature>
<feature type="domain" description="Polysaccharide export protein N-terminal" evidence="3">
    <location>
        <begin position="56"/>
        <end position="141"/>
    </location>
</feature>
<proteinExistence type="predicted"/>
<feature type="region of interest" description="Disordered" evidence="2">
    <location>
        <begin position="457"/>
        <end position="497"/>
    </location>
</feature>
<dbReference type="Pfam" id="PF02563">
    <property type="entry name" value="Poly_export"/>
    <property type="match status" value="1"/>
</dbReference>
<evidence type="ECO:0000256" key="2">
    <source>
        <dbReference type="SAM" id="MobiDB-lite"/>
    </source>
</evidence>
<dbReference type="Gene3D" id="3.30.1950.10">
    <property type="entry name" value="wza like domain"/>
    <property type="match status" value="1"/>
</dbReference>
<feature type="region of interest" description="Disordered" evidence="2">
    <location>
        <begin position="1"/>
        <end position="22"/>
    </location>
</feature>
<evidence type="ECO:0000256" key="1">
    <source>
        <dbReference type="SAM" id="Coils"/>
    </source>
</evidence>
<organism evidence="4 5">
    <name type="scientific">Mesorhizobium caraganae</name>
    <dbReference type="NCBI Taxonomy" id="483206"/>
    <lineage>
        <taxon>Bacteria</taxon>
        <taxon>Pseudomonadati</taxon>
        <taxon>Pseudomonadota</taxon>
        <taxon>Alphaproteobacteria</taxon>
        <taxon>Hyphomicrobiales</taxon>
        <taxon>Phyllobacteriaceae</taxon>
        <taxon>Mesorhizobium</taxon>
    </lineage>
</organism>
<name>A0ABV1Z1B9_9HYPH</name>
<reference evidence="4 5" key="1">
    <citation type="journal article" date="2024" name="Proc. Natl. Acad. Sci. U.S.A.">
        <title>The evolutionary genomics of adaptation to stress in wild rhizobium bacteria.</title>
        <authorList>
            <person name="Kehlet-Delgado H."/>
            <person name="Montoya A.P."/>
            <person name="Jensen K.T."/>
            <person name="Wendlandt C.E."/>
            <person name="Dexheimer C."/>
            <person name="Roberts M."/>
            <person name="Torres Martinez L."/>
            <person name="Friesen M.L."/>
            <person name="Griffitts J.S."/>
            <person name="Porter S.S."/>
        </authorList>
    </citation>
    <scope>NUCLEOTIDE SEQUENCE [LARGE SCALE GENOMIC DNA]</scope>
    <source>
        <strain evidence="4 5">M0641</strain>
    </source>
</reference>
<evidence type="ECO:0000313" key="4">
    <source>
        <dbReference type="EMBL" id="MER9405744.1"/>
    </source>
</evidence>
<gene>
    <name evidence="4" type="ORF">NKI36_17065</name>
</gene>
<keyword evidence="1" id="KW-0175">Coiled coil</keyword>
<accession>A0ABV1Z1B9</accession>
<feature type="region of interest" description="Disordered" evidence="2">
    <location>
        <begin position="131"/>
        <end position="204"/>
    </location>
</feature>
<dbReference type="Proteomes" id="UP001433071">
    <property type="component" value="Unassembled WGS sequence"/>
</dbReference>